<dbReference type="Proteomes" id="UP000002527">
    <property type="component" value="Chromosome"/>
</dbReference>
<accession>Q730J6</accession>
<dbReference type="HOGENOM" id="CLU_3179750_0_0_9"/>
<gene>
    <name evidence="1" type="ordered locus">BCE_4420</name>
</gene>
<name>Q730J6_BACC1</name>
<dbReference type="AlphaFoldDB" id="Q730J6"/>
<organism evidence="1 2">
    <name type="scientific">Bacillus cereus (strain ATCC 10987 / NRS 248)</name>
    <dbReference type="NCBI Taxonomy" id="222523"/>
    <lineage>
        <taxon>Bacteria</taxon>
        <taxon>Bacillati</taxon>
        <taxon>Bacillota</taxon>
        <taxon>Bacilli</taxon>
        <taxon>Bacillales</taxon>
        <taxon>Bacillaceae</taxon>
        <taxon>Bacillus</taxon>
        <taxon>Bacillus cereus group</taxon>
    </lineage>
</organism>
<dbReference type="KEGG" id="bca:BCE_4420"/>
<dbReference type="EMBL" id="AE017194">
    <property type="protein sequence ID" value="AAS43321.1"/>
    <property type="molecule type" value="Genomic_DNA"/>
</dbReference>
<evidence type="ECO:0000313" key="2">
    <source>
        <dbReference type="Proteomes" id="UP000002527"/>
    </source>
</evidence>
<reference evidence="1 2" key="1">
    <citation type="journal article" date="2004" name="Nucleic Acids Res.">
        <title>The genome sequence of Bacillus cereus ATCC 10987 reveals metabolic adaptations and a large plasmid related to Bacillus anthracis pXO1.</title>
        <authorList>
            <person name="Rasko D.A."/>
            <person name="Ravel J."/>
            <person name="Okstad O.A."/>
            <person name="Helgason E."/>
            <person name="Cer R.Z."/>
            <person name="Jiang L."/>
            <person name="Shores K.A."/>
            <person name="Fouts D.E."/>
            <person name="Tourasse N.J."/>
            <person name="Angiuoli S.V."/>
            <person name="Kolonay J."/>
            <person name="Nelson W.C."/>
            <person name="Kolsto A.-B."/>
            <person name="Fraser C.M."/>
            <person name="Read T.D."/>
        </authorList>
    </citation>
    <scope>NUCLEOTIDE SEQUENCE [LARGE SCALE GENOMIC DNA]</scope>
    <source>
        <strain evidence="2">ATCC 10987 / NRS 248</strain>
    </source>
</reference>
<proteinExistence type="predicted"/>
<evidence type="ECO:0000313" key="1">
    <source>
        <dbReference type="EMBL" id="AAS43321.1"/>
    </source>
</evidence>
<sequence>MYIASSRILKWAAFLFVNKERKRVVFRRNPCSLLKMTDSICNIRRC</sequence>
<protein>
    <submittedName>
        <fullName evidence="1">Uncharacterized protein</fullName>
    </submittedName>
</protein>